<dbReference type="PANTHER" id="PTHR47074:SF73">
    <property type="entry name" value="OS04G0448401 PROTEIN"/>
    <property type="match status" value="1"/>
</dbReference>
<evidence type="ECO:0000313" key="3">
    <source>
        <dbReference type="EMBL" id="KAF7823302.1"/>
    </source>
</evidence>
<name>A0A834TJE7_9FABA</name>
<feature type="domain" description="Reverse transcriptase zinc-binding" evidence="2">
    <location>
        <begin position="265"/>
        <end position="362"/>
    </location>
</feature>
<evidence type="ECO:0000313" key="4">
    <source>
        <dbReference type="Proteomes" id="UP000634136"/>
    </source>
</evidence>
<sequence length="528" mass="60094">MLRKLNVKGDEEVDMTVGEEEKEDVEGNGCLTKKVGENTMMMGRQVDVQEKTKHTNGSDEGVHEIPQQKFDNLDTVSNILHERDYVGMGGVEVLKDIINIPHNDSGDFLCNKENENSNEGKKSMRVWKRTARAQGVREGGVEEKSCLTKRKAIELENSILENDVGGREVLKMGLYRVIGNGESTSIWNDSWITGIQGGTLNPIHSNSWRPERVCELIDEDTHGWDIIKLWALFDANICEKILSIPPSRVCQSDVWAWSGEANGSFTVKSCYKMAMEESWDQTLLTPNLFCEVPTSFWKSMWRLPILPRFKVLMWRVCLEIIPTIEALEKRGMEIKDKCPWCSAEDETGYHVLIECEEIKHIWEHAPFDFNSRLSHGSILEWMAVEWDRWSREQRSSFVMALYHLWEARNNKKFGKESINLNNIWCKVERSGDEICAAESTTHLIHTSPTSLKWERPREPFIKLNVDVALKENGDGSVGGVFRDHEGMCVGAFSCKVTAMRDVALMEAMGIKKGIKIASEGGISHLIRI</sequence>
<gene>
    <name evidence="3" type="ORF">G2W53_021446</name>
</gene>
<dbReference type="InterPro" id="IPR044730">
    <property type="entry name" value="RNase_H-like_dom_plant"/>
</dbReference>
<keyword evidence="4" id="KW-1185">Reference proteome</keyword>
<accession>A0A834TJE7</accession>
<evidence type="ECO:0000259" key="1">
    <source>
        <dbReference type="Pfam" id="PF13456"/>
    </source>
</evidence>
<feature type="domain" description="RNase H type-1" evidence="1">
    <location>
        <begin position="464"/>
        <end position="526"/>
    </location>
</feature>
<dbReference type="GO" id="GO:0004523">
    <property type="term" value="F:RNA-DNA hybrid ribonuclease activity"/>
    <property type="evidence" value="ECO:0007669"/>
    <property type="project" value="InterPro"/>
</dbReference>
<comment type="caution">
    <text evidence="3">The sequence shown here is derived from an EMBL/GenBank/DDBJ whole genome shotgun (WGS) entry which is preliminary data.</text>
</comment>
<dbReference type="Pfam" id="PF13456">
    <property type="entry name" value="RVT_3"/>
    <property type="match status" value="1"/>
</dbReference>
<dbReference type="GO" id="GO:0003676">
    <property type="term" value="F:nucleic acid binding"/>
    <property type="evidence" value="ECO:0007669"/>
    <property type="project" value="InterPro"/>
</dbReference>
<dbReference type="InterPro" id="IPR052929">
    <property type="entry name" value="RNase_H-like_EbsB-rel"/>
</dbReference>
<organism evidence="3 4">
    <name type="scientific">Senna tora</name>
    <dbReference type="NCBI Taxonomy" id="362788"/>
    <lineage>
        <taxon>Eukaryota</taxon>
        <taxon>Viridiplantae</taxon>
        <taxon>Streptophyta</taxon>
        <taxon>Embryophyta</taxon>
        <taxon>Tracheophyta</taxon>
        <taxon>Spermatophyta</taxon>
        <taxon>Magnoliopsida</taxon>
        <taxon>eudicotyledons</taxon>
        <taxon>Gunneridae</taxon>
        <taxon>Pentapetalae</taxon>
        <taxon>rosids</taxon>
        <taxon>fabids</taxon>
        <taxon>Fabales</taxon>
        <taxon>Fabaceae</taxon>
        <taxon>Caesalpinioideae</taxon>
        <taxon>Cassia clade</taxon>
        <taxon>Senna</taxon>
    </lineage>
</organism>
<dbReference type="InterPro" id="IPR026960">
    <property type="entry name" value="RVT-Znf"/>
</dbReference>
<reference evidence="3" key="1">
    <citation type="submission" date="2020-09" db="EMBL/GenBank/DDBJ databases">
        <title>Genome-Enabled Discovery of Anthraquinone Biosynthesis in Senna tora.</title>
        <authorList>
            <person name="Kang S.-H."/>
            <person name="Pandey R.P."/>
            <person name="Lee C.-M."/>
            <person name="Sim J.-S."/>
            <person name="Jeong J.-T."/>
            <person name="Choi B.-S."/>
            <person name="Jung M."/>
            <person name="Ginzburg D."/>
            <person name="Zhao K."/>
            <person name="Won S.Y."/>
            <person name="Oh T.-J."/>
            <person name="Yu Y."/>
            <person name="Kim N.-H."/>
            <person name="Lee O.R."/>
            <person name="Lee T.-H."/>
            <person name="Bashyal P."/>
            <person name="Kim T.-S."/>
            <person name="Lee W.-H."/>
            <person name="Kawkins C."/>
            <person name="Kim C.-K."/>
            <person name="Kim J.S."/>
            <person name="Ahn B.O."/>
            <person name="Rhee S.Y."/>
            <person name="Sohng J.K."/>
        </authorList>
    </citation>
    <scope>NUCLEOTIDE SEQUENCE</scope>
    <source>
        <tissue evidence="3">Leaf</tissue>
    </source>
</reference>
<dbReference type="PANTHER" id="PTHR47074">
    <property type="entry name" value="BNAC02G40300D PROTEIN"/>
    <property type="match status" value="1"/>
</dbReference>
<dbReference type="InterPro" id="IPR002156">
    <property type="entry name" value="RNaseH_domain"/>
</dbReference>
<dbReference type="AlphaFoldDB" id="A0A834TJE7"/>
<dbReference type="Proteomes" id="UP000634136">
    <property type="component" value="Unassembled WGS sequence"/>
</dbReference>
<evidence type="ECO:0000259" key="2">
    <source>
        <dbReference type="Pfam" id="PF13966"/>
    </source>
</evidence>
<proteinExistence type="predicted"/>
<dbReference type="CDD" id="cd06222">
    <property type="entry name" value="RNase_H_like"/>
    <property type="match status" value="1"/>
</dbReference>
<protein>
    <submittedName>
        <fullName evidence="3">Ribonuclease H</fullName>
    </submittedName>
</protein>
<dbReference type="OrthoDB" id="1742963at2759"/>
<dbReference type="Pfam" id="PF13966">
    <property type="entry name" value="zf-RVT"/>
    <property type="match status" value="1"/>
</dbReference>
<dbReference type="EMBL" id="JAAIUW010000007">
    <property type="protein sequence ID" value="KAF7823302.1"/>
    <property type="molecule type" value="Genomic_DNA"/>
</dbReference>